<evidence type="ECO:0000256" key="2">
    <source>
        <dbReference type="ARBA" id="ARBA00022723"/>
    </source>
</evidence>
<keyword evidence="5" id="KW-0408">Iron</keyword>
<evidence type="ECO:0000256" key="4">
    <source>
        <dbReference type="ARBA" id="ARBA00023002"/>
    </source>
</evidence>
<feature type="non-terminal residue" evidence="7">
    <location>
        <position position="1"/>
    </location>
</feature>
<evidence type="ECO:0000256" key="5">
    <source>
        <dbReference type="ARBA" id="ARBA00023004"/>
    </source>
</evidence>
<dbReference type="Gene3D" id="3.60.130.30">
    <property type="match status" value="1"/>
</dbReference>
<dbReference type="EMBL" id="GL945476">
    <property type="protein sequence ID" value="EGO02601.1"/>
    <property type="molecule type" value="Genomic_DNA"/>
</dbReference>
<dbReference type="InParanoid" id="F8PLW9"/>
<keyword evidence="3" id="KW-0223">Dioxygenase</keyword>
<evidence type="ECO:0000256" key="3">
    <source>
        <dbReference type="ARBA" id="ARBA00022964"/>
    </source>
</evidence>
<dbReference type="HOGENOM" id="CLU_039070_2_0_1"/>
<dbReference type="GO" id="GO:0051213">
    <property type="term" value="F:dioxygenase activity"/>
    <property type="evidence" value="ECO:0007669"/>
    <property type="project" value="UniProtKB-KW"/>
</dbReference>
<comment type="cofactor">
    <cofactor evidence="1">
        <name>Fe(2+)</name>
        <dbReference type="ChEBI" id="CHEBI:29033"/>
    </cofactor>
</comment>
<dbReference type="STRING" id="936435.F8PLW9"/>
<keyword evidence="2" id="KW-0479">Metal-binding</keyword>
<gene>
    <name evidence="7" type="ORF">SERLA73DRAFT_47570</name>
</gene>
<evidence type="ECO:0000313" key="7">
    <source>
        <dbReference type="EMBL" id="EGO02601.1"/>
    </source>
</evidence>
<feature type="domain" description="2OGFeDO JBP1/TET oxygenase" evidence="6">
    <location>
        <begin position="10"/>
        <end position="137"/>
    </location>
</feature>
<protein>
    <recommendedName>
        <fullName evidence="6">2OGFeDO JBP1/TET oxygenase domain-containing protein</fullName>
    </recommendedName>
</protein>
<dbReference type="GO" id="GO:0046872">
    <property type="term" value="F:metal ion binding"/>
    <property type="evidence" value="ECO:0007669"/>
    <property type="project" value="UniProtKB-KW"/>
</dbReference>
<proteinExistence type="predicted"/>
<dbReference type="OrthoDB" id="3259298at2759"/>
<evidence type="ECO:0000313" key="8">
    <source>
        <dbReference type="Proteomes" id="UP000008063"/>
    </source>
</evidence>
<dbReference type="InterPro" id="IPR024779">
    <property type="entry name" value="2OGFeDO_JBP1/TET_oxygenase_dom"/>
</dbReference>
<reference evidence="8" key="1">
    <citation type="journal article" date="2011" name="Science">
        <title>The plant cell wall-decomposing machinery underlies the functional diversity of forest fungi.</title>
        <authorList>
            <person name="Eastwood D.C."/>
            <person name="Floudas D."/>
            <person name="Binder M."/>
            <person name="Majcherczyk A."/>
            <person name="Schneider P."/>
            <person name="Aerts A."/>
            <person name="Asiegbu F.O."/>
            <person name="Baker S.E."/>
            <person name="Barry K."/>
            <person name="Bendiksby M."/>
            <person name="Blumentritt M."/>
            <person name="Coutinho P.M."/>
            <person name="Cullen D."/>
            <person name="de Vries R.P."/>
            <person name="Gathman A."/>
            <person name="Goodell B."/>
            <person name="Henrissat B."/>
            <person name="Ihrmark K."/>
            <person name="Kauserud H."/>
            <person name="Kohler A."/>
            <person name="LaButti K."/>
            <person name="Lapidus A."/>
            <person name="Lavin J.L."/>
            <person name="Lee Y.-H."/>
            <person name="Lindquist E."/>
            <person name="Lilly W."/>
            <person name="Lucas S."/>
            <person name="Morin E."/>
            <person name="Murat C."/>
            <person name="Oguiza J.A."/>
            <person name="Park J."/>
            <person name="Pisabarro A.G."/>
            <person name="Riley R."/>
            <person name="Rosling A."/>
            <person name="Salamov A."/>
            <person name="Schmidt O."/>
            <person name="Schmutz J."/>
            <person name="Skrede I."/>
            <person name="Stenlid J."/>
            <person name="Wiebenga A."/>
            <person name="Xie X."/>
            <person name="Kuees U."/>
            <person name="Hibbett D.S."/>
            <person name="Hoffmeister D."/>
            <person name="Hoegberg N."/>
            <person name="Martin F."/>
            <person name="Grigoriev I.V."/>
            <person name="Watkinson S.C."/>
        </authorList>
    </citation>
    <scope>NUCLEOTIDE SEQUENCE [LARGE SCALE GENOMIC DNA]</scope>
    <source>
        <strain evidence="8">strain S7.3</strain>
    </source>
</reference>
<organism evidence="8">
    <name type="scientific">Serpula lacrymans var. lacrymans (strain S7.3)</name>
    <name type="common">Dry rot fungus</name>
    <dbReference type="NCBI Taxonomy" id="936435"/>
    <lineage>
        <taxon>Eukaryota</taxon>
        <taxon>Fungi</taxon>
        <taxon>Dikarya</taxon>
        <taxon>Basidiomycota</taxon>
        <taxon>Agaricomycotina</taxon>
        <taxon>Agaricomycetes</taxon>
        <taxon>Agaricomycetidae</taxon>
        <taxon>Boletales</taxon>
        <taxon>Coniophorineae</taxon>
        <taxon>Serpulaceae</taxon>
        <taxon>Serpula</taxon>
    </lineage>
</organism>
<dbReference type="OMA" id="REYAEQW"/>
<dbReference type="Pfam" id="PF12851">
    <property type="entry name" value="Tet_JBP"/>
    <property type="match status" value="1"/>
</dbReference>
<accession>F8PLW9</accession>
<dbReference type="Proteomes" id="UP000008063">
    <property type="component" value="Unassembled WGS sequence"/>
</dbReference>
<name>F8PLW9_SERL3</name>
<evidence type="ECO:0000259" key="6">
    <source>
        <dbReference type="Pfam" id="PF12851"/>
    </source>
</evidence>
<dbReference type="AlphaFoldDB" id="F8PLW9"/>
<evidence type="ECO:0000256" key="1">
    <source>
        <dbReference type="ARBA" id="ARBA00001954"/>
    </source>
</evidence>
<keyword evidence="4" id="KW-0560">Oxidoreductase</keyword>
<sequence>GELWLQSFVETGALMCATLRVAHPALYEQAQEALVRVEDHMDDVTVPKAWSSVFNVLSIISNWETPVHWDCLFKAVWYDMLASVGDHNDAILELTRQGRFCFKFDSGIIAAFSGKLLSHGVSSYSGERICFAYYMREYIHTKCGVGTPGWSVPSHDHVMHL</sequence>
<keyword evidence="8" id="KW-1185">Reference proteome</keyword>